<dbReference type="PRINTS" id="PR00385">
    <property type="entry name" value="P450"/>
</dbReference>
<evidence type="ECO:0000256" key="5">
    <source>
        <dbReference type="ARBA" id="ARBA00022617"/>
    </source>
</evidence>
<dbReference type="InterPro" id="IPR002401">
    <property type="entry name" value="Cyt_P450_E_grp-I"/>
</dbReference>
<evidence type="ECO:0000256" key="12">
    <source>
        <dbReference type="ARBA" id="ARBA00023136"/>
    </source>
</evidence>
<keyword evidence="11" id="KW-0503">Monooxygenase</keyword>
<dbReference type="InterPro" id="IPR036396">
    <property type="entry name" value="Cyt_P450_sf"/>
</dbReference>
<dbReference type="PRINTS" id="PR00463">
    <property type="entry name" value="EP450I"/>
</dbReference>
<accession>A0ABR3FPL7</accession>
<dbReference type="SUPFAM" id="SSF48264">
    <property type="entry name" value="Cytochrome P450"/>
    <property type="match status" value="1"/>
</dbReference>
<evidence type="ECO:0000313" key="14">
    <source>
        <dbReference type="Proteomes" id="UP001465976"/>
    </source>
</evidence>
<dbReference type="PANTHER" id="PTHR24305:SF166">
    <property type="entry name" value="CYTOCHROME P450 12A4, MITOCHONDRIAL-RELATED"/>
    <property type="match status" value="1"/>
</dbReference>
<dbReference type="InterPro" id="IPR050121">
    <property type="entry name" value="Cytochrome_P450_monoxygenase"/>
</dbReference>
<keyword evidence="6" id="KW-0812">Transmembrane</keyword>
<dbReference type="Pfam" id="PF00067">
    <property type="entry name" value="p450"/>
    <property type="match status" value="1"/>
</dbReference>
<keyword evidence="12" id="KW-0472">Membrane</keyword>
<sequence length="535" mass="59514">MASPISTSLTRLSGYVFCALSLCYIARHLYRVFTSPLRRIPGPSNPSLLFGNTKELAAAGSSAKLEQWVEEYGPVIKYKDFLGKSRLYTTDTKAINHILMHHYDYQKPPAGRFLLSQLLGNGVIITEEDPHKFQRRVMNPAFGPAQIRQLTSVFVEKSIELCDAWKAQIAKESEPGTNGAGRINVLSGLSKMTLDVIGLAGFNYQFNAINTPEGDENELNAAFQTLFSHSSGPSFWSILRMQIPPLRLLPTFRGKSITSARNTMDRIGKQLLEDSKRVSTETGEKSSGRDLLSLLVKSNMNEKDGERMEDEDVLAQVPTFLVAGHETTSTATTWALYALTEHPDVQCKLRDELMSLPTSEPSMEKLNSLPYLDAFVREVLRLHAPVPGTVRVAMRDGVIPLSEPVGGKDYVEVAKGQEIAINILALNRSKKLWGEDAREFKPERWLNGSLNTSLPGVWGNMMTFLGGARACIGFRFSLVEMKALLFVLVREFEYELGVPKEDLAATTSTVVQRPFVKSEKEKGIQLPLLVKPYNP</sequence>
<evidence type="ECO:0000313" key="13">
    <source>
        <dbReference type="EMBL" id="KAL0577375.1"/>
    </source>
</evidence>
<proteinExistence type="inferred from homology"/>
<evidence type="ECO:0000256" key="6">
    <source>
        <dbReference type="ARBA" id="ARBA00022692"/>
    </source>
</evidence>
<keyword evidence="5" id="KW-0349">Heme</keyword>
<dbReference type="PANTHER" id="PTHR24305">
    <property type="entry name" value="CYTOCHROME P450"/>
    <property type="match status" value="1"/>
</dbReference>
<name>A0ABR3FPL7_9AGAR</name>
<keyword evidence="9" id="KW-0560">Oxidoreductase</keyword>
<evidence type="ECO:0000256" key="10">
    <source>
        <dbReference type="ARBA" id="ARBA00023004"/>
    </source>
</evidence>
<comment type="similarity">
    <text evidence="4">Belongs to the cytochrome P450 family.</text>
</comment>
<organism evidence="13 14">
    <name type="scientific">Marasmius crinis-equi</name>
    <dbReference type="NCBI Taxonomy" id="585013"/>
    <lineage>
        <taxon>Eukaryota</taxon>
        <taxon>Fungi</taxon>
        <taxon>Dikarya</taxon>
        <taxon>Basidiomycota</taxon>
        <taxon>Agaricomycotina</taxon>
        <taxon>Agaricomycetes</taxon>
        <taxon>Agaricomycetidae</taxon>
        <taxon>Agaricales</taxon>
        <taxon>Marasmiineae</taxon>
        <taxon>Marasmiaceae</taxon>
        <taxon>Marasmius</taxon>
    </lineage>
</organism>
<evidence type="ECO:0000256" key="11">
    <source>
        <dbReference type="ARBA" id="ARBA00023033"/>
    </source>
</evidence>
<evidence type="ECO:0000256" key="8">
    <source>
        <dbReference type="ARBA" id="ARBA00022989"/>
    </source>
</evidence>
<keyword evidence="10" id="KW-0408">Iron</keyword>
<evidence type="ECO:0000256" key="2">
    <source>
        <dbReference type="ARBA" id="ARBA00004370"/>
    </source>
</evidence>
<evidence type="ECO:0000256" key="4">
    <source>
        <dbReference type="ARBA" id="ARBA00010617"/>
    </source>
</evidence>
<dbReference type="EMBL" id="JBAHYK010000161">
    <property type="protein sequence ID" value="KAL0577375.1"/>
    <property type="molecule type" value="Genomic_DNA"/>
</dbReference>
<keyword evidence="7" id="KW-0479">Metal-binding</keyword>
<comment type="subcellular location">
    <subcellularLocation>
        <location evidence="2">Membrane</location>
    </subcellularLocation>
</comment>
<evidence type="ECO:0000256" key="9">
    <source>
        <dbReference type="ARBA" id="ARBA00023002"/>
    </source>
</evidence>
<comment type="caution">
    <text evidence="13">The sequence shown here is derived from an EMBL/GenBank/DDBJ whole genome shotgun (WGS) entry which is preliminary data.</text>
</comment>
<reference evidence="13 14" key="1">
    <citation type="submission" date="2024-02" db="EMBL/GenBank/DDBJ databases">
        <title>A draft genome for the cacao thread blight pathogen Marasmius crinis-equi.</title>
        <authorList>
            <person name="Cohen S.P."/>
            <person name="Baruah I.K."/>
            <person name="Amoako-Attah I."/>
            <person name="Bukari Y."/>
            <person name="Meinhardt L.W."/>
            <person name="Bailey B.A."/>
        </authorList>
    </citation>
    <scope>NUCLEOTIDE SEQUENCE [LARGE SCALE GENOMIC DNA]</scope>
    <source>
        <strain evidence="13 14">GH-76</strain>
    </source>
</reference>
<comment type="cofactor">
    <cofactor evidence="1">
        <name>heme</name>
        <dbReference type="ChEBI" id="CHEBI:30413"/>
    </cofactor>
</comment>
<dbReference type="Proteomes" id="UP001465976">
    <property type="component" value="Unassembled WGS sequence"/>
</dbReference>
<keyword evidence="14" id="KW-1185">Reference proteome</keyword>
<evidence type="ECO:0008006" key="15">
    <source>
        <dbReference type="Google" id="ProtNLM"/>
    </source>
</evidence>
<protein>
    <recommendedName>
        <fullName evidence="15">Cytochrome P450</fullName>
    </recommendedName>
</protein>
<evidence type="ECO:0000256" key="7">
    <source>
        <dbReference type="ARBA" id="ARBA00022723"/>
    </source>
</evidence>
<dbReference type="CDD" id="cd11069">
    <property type="entry name" value="CYP_FUM15-like"/>
    <property type="match status" value="1"/>
</dbReference>
<dbReference type="InterPro" id="IPR001128">
    <property type="entry name" value="Cyt_P450"/>
</dbReference>
<keyword evidence="8" id="KW-1133">Transmembrane helix</keyword>
<dbReference type="Gene3D" id="1.10.630.10">
    <property type="entry name" value="Cytochrome P450"/>
    <property type="match status" value="1"/>
</dbReference>
<evidence type="ECO:0000256" key="1">
    <source>
        <dbReference type="ARBA" id="ARBA00001971"/>
    </source>
</evidence>
<comment type="pathway">
    <text evidence="3">Secondary metabolite biosynthesis; terpenoid biosynthesis.</text>
</comment>
<evidence type="ECO:0000256" key="3">
    <source>
        <dbReference type="ARBA" id="ARBA00004721"/>
    </source>
</evidence>
<gene>
    <name evidence="13" type="ORF">V5O48_004627</name>
</gene>